<proteinExistence type="predicted"/>
<dbReference type="Proteomes" id="UP000612362">
    <property type="component" value="Unassembled WGS sequence"/>
</dbReference>
<dbReference type="Pfam" id="PF00498">
    <property type="entry name" value="FHA"/>
    <property type="match status" value="1"/>
</dbReference>
<dbReference type="InterPro" id="IPR000253">
    <property type="entry name" value="FHA_dom"/>
</dbReference>
<protein>
    <recommendedName>
        <fullName evidence="1">FHA domain-containing protein</fullName>
    </recommendedName>
</protein>
<dbReference type="EMBL" id="BNJF01000001">
    <property type="protein sequence ID" value="GHO44966.1"/>
    <property type="molecule type" value="Genomic_DNA"/>
</dbReference>
<dbReference type="AlphaFoldDB" id="A0A8J3MSK4"/>
<gene>
    <name evidence="2" type="ORF">KSX_31290</name>
</gene>
<feature type="domain" description="FHA" evidence="1">
    <location>
        <begin position="87"/>
        <end position="141"/>
    </location>
</feature>
<evidence type="ECO:0000313" key="3">
    <source>
        <dbReference type="Proteomes" id="UP000612362"/>
    </source>
</evidence>
<keyword evidence="3" id="KW-1185">Reference proteome</keyword>
<dbReference type="RefSeq" id="WP_220194327.1">
    <property type="nucleotide sequence ID" value="NZ_BNJF01000001.1"/>
</dbReference>
<sequence>MPSICRLRPDLPQEADLFMQKSLAKKPDDRYPTPQDFIAALDKLLERLQVGGNGRTPGPVPAPPSPKEWRLVAVSSGREHTLRGDLLVVGRQDPQLHIYPDIDLEHKTVGRRHAYLRKQQGTYTVEDLNALNKTRLNGETLEPHEEHKLKDGDILRFGNVEVRFELR</sequence>
<reference evidence="2" key="1">
    <citation type="submission" date="2020-10" db="EMBL/GenBank/DDBJ databases">
        <title>Taxonomic study of unclassified bacteria belonging to the class Ktedonobacteria.</title>
        <authorList>
            <person name="Yabe S."/>
            <person name="Wang C.M."/>
            <person name="Zheng Y."/>
            <person name="Sakai Y."/>
            <person name="Cavaletti L."/>
            <person name="Monciardini P."/>
            <person name="Donadio S."/>
        </authorList>
    </citation>
    <scope>NUCLEOTIDE SEQUENCE</scope>
    <source>
        <strain evidence="2">SOSP1-1</strain>
    </source>
</reference>
<evidence type="ECO:0000259" key="1">
    <source>
        <dbReference type="PROSITE" id="PS50006"/>
    </source>
</evidence>
<comment type="caution">
    <text evidence="2">The sequence shown here is derived from an EMBL/GenBank/DDBJ whole genome shotgun (WGS) entry which is preliminary data.</text>
</comment>
<dbReference type="InterPro" id="IPR008984">
    <property type="entry name" value="SMAD_FHA_dom_sf"/>
</dbReference>
<dbReference type="SMART" id="SM00240">
    <property type="entry name" value="FHA"/>
    <property type="match status" value="1"/>
</dbReference>
<dbReference type="PROSITE" id="PS50006">
    <property type="entry name" value="FHA_DOMAIN"/>
    <property type="match status" value="1"/>
</dbReference>
<name>A0A8J3MSK4_9CHLR</name>
<evidence type="ECO:0000313" key="2">
    <source>
        <dbReference type="EMBL" id="GHO44966.1"/>
    </source>
</evidence>
<dbReference type="SUPFAM" id="SSF49879">
    <property type="entry name" value="SMAD/FHA domain"/>
    <property type="match status" value="1"/>
</dbReference>
<accession>A0A8J3MSK4</accession>
<dbReference type="CDD" id="cd00060">
    <property type="entry name" value="FHA"/>
    <property type="match status" value="1"/>
</dbReference>
<organism evidence="2 3">
    <name type="scientific">Ktedonospora formicarum</name>
    <dbReference type="NCBI Taxonomy" id="2778364"/>
    <lineage>
        <taxon>Bacteria</taxon>
        <taxon>Bacillati</taxon>
        <taxon>Chloroflexota</taxon>
        <taxon>Ktedonobacteria</taxon>
        <taxon>Ktedonobacterales</taxon>
        <taxon>Ktedonobacteraceae</taxon>
        <taxon>Ktedonospora</taxon>
    </lineage>
</organism>
<dbReference type="Gene3D" id="2.60.200.20">
    <property type="match status" value="1"/>
</dbReference>